<comment type="similarity">
    <text evidence="5">Belongs to the UbiD family.</text>
</comment>
<evidence type="ECO:0000313" key="13">
    <source>
        <dbReference type="EMBL" id="NLS14773.1"/>
    </source>
</evidence>
<dbReference type="Gene3D" id="1.20.5.570">
    <property type="entry name" value="Single helix bin"/>
    <property type="match status" value="1"/>
</dbReference>
<gene>
    <name evidence="13" type="primary">ubiD</name>
    <name evidence="13" type="ORF">HGP28_18100</name>
</gene>
<keyword evidence="8" id="KW-0831">Ubiquinone biosynthesis</keyword>
<dbReference type="PANTHER" id="PTHR30108">
    <property type="entry name" value="3-OCTAPRENYL-4-HYDROXYBENZOATE CARBOXY-LYASE-RELATED"/>
    <property type="match status" value="1"/>
</dbReference>
<dbReference type="UniPathway" id="UPA00232"/>
<dbReference type="GO" id="GO:0008694">
    <property type="term" value="F:4-hydroxy-3-polyprenylbenzoate decarboxylase activity"/>
    <property type="evidence" value="ECO:0007669"/>
    <property type="project" value="TreeGrafter"/>
</dbReference>
<comment type="function">
    <text evidence="2">Catalyzes the decarboxylation of 3-octaprenyl-4-hydroxy benzoate to 2-octaprenylphenol.</text>
</comment>
<sequence>MIFNDLREFLDYLEAQGKLVRIRESVDPYLEMTEISDRTLRAQGPALLFENPKGYSMPVLTNLFGTTERVALGMGQDNVAALRDVGKLLAYLKEPEPPKGFKDALAKLPMFKQVLNMPVKRLRKAPCQEVIWQGDDVDLDKIPVMSCWPDDVAPLMTWGLTITRGPHKKRQNLGIYRQQKIAKNKVIMRWLAHRGGALDLHDWIQTHPGQRFPVSVAFGADPATILGAVTPIPDTLSEYAFAGLLRGSKTQVVRSISNDLEVPASAEIVLEGYIDPDEFAQEGPYGDHTGYYNEEESHHVFTVTHITMRQNPIYHSTYTGRPPDEPAVLGVALNEVFVPILQKQFPEITDFYLPPEGCSYRLAVVTIKKQYPGHAKRIMFGVWSFLRQFMYTKFVIVCDDSVNARDWTSVIESMVSHMQPKQDCTFIENTPIDSLDFASPIAGLGSKMGLDATAKWPAELSMRALVSNQQTENGAKTRNSLAQIDWASLRNTLKNSCSAIKDIHLANQDKEQQMIIVAVDKHNAGDGRAAIAAIWHELSSMIEVKFVVAVDLDVNITDWNDVIWAITTRMDPKRDTYWSQDIATGKHIAPAWCGLDATNKLDEEATREWGRPIVKSPDVVDRVDSLWPQLGIKLAGDK</sequence>
<evidence type="ECO:0000256" key="7">
    <source>
        <dbReference type="ARBA" id="ARBA00018597"/>
    </source>
</evidence>
<evidence type="ECO:0000256" key="9">
    <source>
        <dbReference type="ARBA" id="ARBA00030393"/>
    </source>
</evidence>
<feature type="domain" description="3-octaprenyl-4-hydroxybenzoate carboxy-lyase-like N-terminal" evidence="11">
    <location>
        <begin position="10"/>
        <end position="89"/>
    </location>
</feature>
<dbReference type="Pfam" id="PF20696">
    <property type="entry name" value="UbiD_C"/>
    <property type="match status" value="2"/>
</dbReference>
<feature type="domain" description="3-octaprenyl-4-hydroxybenzoate carboxy-lyase-like Rift-related" evidence="10">
    <location>
        <begin position="123"/>
        <end position="322"/>
    </location>
</feature>
<dbReference type="GO" id="GO:0005829">
    <property type="term" value="C:cytosol"/>
    <property type="evidence" value="ECO:0007669"/>
    <property type="project" value="TreeGrafter"/>
</dbReference>
<name>A0A7X8TUW2_9VIBR</name>
<dbReference type="InterPro" id="IPR002830">
    <property type="entry name" value="UbiD"/>
</dbReference>
<dbReference type="Pfam" id="PF01977">
    <property type="entry name" value="UbiD"/>
    <property type="match status" value="1"/>
</dbReference>
<dbReference type="NCBIfam" id="TIGR00148">
    <property type="entry name" value="UbiD family decarboxylase"/>
    <property type="match status" value="1"/>
</dbReference>
<evidence type="ECO:0000256" key="8">
    <source>
        <dbReference type="ARBA" id="ARBA00022688"/>
    </source>
</evidence>
<comment type="cofactor">
    <cofactor evidence="1">
        <name>a divalent metal cation</name>
        <dbReference type="ChEBI" id="CHEBI:60240"/>
    </cofactor>
</comment>
<dbReference type="SUPFAM" id="SSF50475">
    <property type="entry name" value="FMN-binding split barrel"/>
    <property type="match status" value="1"/>
</dbReference>
<dbReference type="InterPro" id="IPR049383">
    <property type="entry name" value="UbiD-like_N"/>
</dbReference>
<comment type="subunit">
    <text evidence="6">Homohexamer.</text>
</comment>
<dbReference type="FunFam" id="3.40.1670.10:FF:000001">
    <property type="entry name" value="3-octaprenyl-4-hydroxybenzoate carboxy-lyase"/>
    <property type="match status" value="1"/>
</dbReference>
<evidence type="ECO:0000313" key="14">
    <source>
        <dbReference type="Proteomes" id="UP000535589"/>
    </source>
</evidence>
<evidence type="ECO:0000259" key="11">
    <source>
        <dbReference type="Pfam" id="PF20695"/>
    </source>
</evidence>
<dbReference type="InterPro" id="IPR049381">
    <property type="entry name" value="UbiD-like_C"/>
</dbReference>
<dbReference type="NCBIfam" id="NF008175">
    <property type="entry name" value="PRK10922.1"/>
    <property type="match status" value="1"/>
</dbReference>
<dbReference type="EMBL" id="JABAIK010000029">
    <property type="protein sequence ID" value="NLS14773.1"/>
    <property type="molecule type" value="Genomic_DNA"/>
</dbReference>
<evidence type="ECO:0000256" key="3">
    <source>
        <dbReference type="ARBA" id="ARBA00004202"/>
    </source>
</evidence>
<comment type="subcellular location">
    <subcellularLocation>
        <location evidence="3">Cell membrane</location>
        <topology evidence="3">Peripheral membrane protein</topology>
    </subcellularLocation>
</comment>
<feature type="domain" description="3-octaprenyl-4-hydroxybenzoate carboxy-lyase-like C-terminal" evidence="12">
    <location>
        <begin position="328"/>
        <end position="452"/>
    </location>
</feature>
<comment type="caution">
    <text evidence="13">The sequence shown here is derived from an EMBL/GenBank/DDBJ whole genome shotgun (WGS) entry which is preliminary data.</text>
</comment>
<dbReference type="PANTHER" id="PTHR30108:SF17">
    <property type="entry name" value="FERULIC ACID DECARBOXYLASE 1"/>
    <property type="match status" value="1"/>
</dbReference>
<accession>A0A7X8TUW2</accession>
<dbReference type="AlphaFoldDB" id="A0A7X8TUW2"/>
<protein>
    <recommendedName>
        <fullName evidence="7">3-octaprenyl-4-hydroxybenzoate carboxy-lyase</fullName>
    </recommendedName>
    <alternativeName>
        <fullName evidence="9">Polyprenyl p-hydroxybenzoate decarboxylase</fullName>
    </alternativeName>
</protein>
<dbReference type="Pfam" id="PF20695">
    <property type="entry name" value="UbiD_N"/>
    <property type="match status" value="1"/>
</dbReference>
<proteinExistence type="inferred from homology"/>
<dbReference type="SUPFAM" id="SSF143968">
    <property type="entry name" value="UbiD C-terminal domain-like"/>
    <property type="match status" value="2"/>
</dbReference>
<dbReference type="Proteomes" id="UP000535589">
    <property type="component" value="Unassembled WGS sequence"/>
</dbReference>
<evidence type="ECO:0000259" key="10">
    <source>
        <dbReference type="Pfam" id="PF01977"/>
    </source>
</evidence>
<reference evidence="13 14" key="1">
    <citation type="submission" date="2020-04" db="EMBL/GenBank/DDBJ databases">
        <title>Vibrio sp. SM6, a novel species isolated from seawater.</title>
        <authorList>
            <person name="Wang X."/>
        </authorList>
    </citation>
    <scope>NUCLEOTIDE SEQUENCE [LARGE SCALE GENOMIC DNA]</scope>
    <source>
        <strain evidence="13 14">SM6</strain>
    </source>
</reference>
<comment type="pathway">
    <text evidence="4">Cofactor biosynthesis; ubiquinone biosynthesis.</text>
</comment>
<evidence type="ECO:0000256" key="4">
    <source>
        <dbReference type="ARBA" id="ARBA00004749"/>
    </source>
</evidence>
<keyword evidence="14" id="KW-1185">Reference proteome</keyword>
<feature type="domain" description="3-octaprenyl-4-hydroxybenzoate carboxy-lyase-like C-terminal" evidence="12">
    <location>
        <begin position="487"/>
        <end position="581"/>
    </location>
</feature>
<dbReference type="GO" id="GO:0005886">
    <property type="term" value="C:plasma membrane"/>
    <property type="evidence" value="ECO:0007669"/>
    <property type="project" value="UniProtKB-SubCell"/>
</dbReference>
<organism evidence="13 14">
    <name type="scientific">Vibrio agarilyticus</name>
    <dbReference type="NCBI Taxonomy" id="2726741"/>
    <lineage>
        <taxon>Bacteria</taxon>
        <taxon>Pseudomonadati</taxon>
        <taxon>Pseudomonadota</taxon>
        <taxon>Gammaproteobacteria</taxon>
        <taxon>Vibrionales</taxon>
        <taxon>Vibrionaceae</taxon>
        <taxon>Vibrio</taxon>
    </lineage>
</organism>
<evidence type="ECO:0000259" key="12">
    <source>
        <dbReference type="Pfam" id="PF20696"/>
    </source>
</evidence>
<dbReference type="GO" id="GO:0006744">
    <property type="term" value="P:ubiquinone biosynthetic process"/>
    <property type="evidence" value="ECO:0007669"/>
    <property type="project" value="UniProtKB-UniPathway"/>
</dbReference>
<evidence type="ECO:0000256" key="1">
    <source>
        <dbReference type="ARBA" id="ARBA00001968"/>
    </source>
</evidence>
<evidence type="ECO:0000256" key="2">
    <source>
        <dbReference type="ARBA" id="ARBA00002811"/>
    </source>
</evidence>
<dbReference type="Gene3D" id="3.40.1670.10">
    <property type="entry name" value="UbiD C-terminal domain-like"/>
    <property type="match status" value="2"/>
</dbReference>
<dbReference type="InterPro" id="IPR048304">
    <property type="entry name" value="UbiD_Rift_dom"/>
</dbReference>
<evidence type="ECO:0000256" key="6">
    <source>
        <dbReference type="ARBA" id="ARBA00011643"/>
    </source>
</evidence>
<keyword evidence="13" id="KW-0456">Lyase</keyword>
<evidence type="ECO:0000256" key="5">
    <source>
        <dbReference type="ARBA" id="ARBA00010021"/>
    </source>
</evidence>